<dbReference type="InParanoid" id="A3LSY3"/>
<dbReference type="GO" id="GO:0006310">
    <property type="term" value="P:DNA recombination"/>
    <property type="evidence" value="ECO:0007669"/>
    <property type="project" value="UniProtKB-UniRule"/>
</dbReference>
<protein>
    <recommendedName>
        <fullName evidence="7">Non-structural maintenance of chromosomes element 4</fullName>
    </recommendedName>
</protein>
<evidence type="ECO:0000256" key="8">
    <source>
        <dbReference type="SAM" id="MobiDB-lite"/>
    </source>
</evidence>
<feature type="compositionally biased region" description="Low complexity" evidence="8">
    <location>
        <begin position="27"/>
        <end position="44"/>
    </location>
</feature>
<dbReference type="PANTHER" id="PTHR16140:SF0">
    <property type="entry name" value="NON-STRUCTURAL MAINTENANCE OF CHROMOSOMES ELEMENT 4"/>
    <property type="match status" value="1"/>
</dbReference>
<evidence type="ECO:0000313" key="12">
    <source>
        <dbReference type="Proteomes" id="UP000002258"/>
    </source>
</evidence>
<dbReference type="GeneID" id="4838402"/>
<dbReference type="InterPro" id="IPR014854">
    <property type="entry name" value="Nse4_C"/>
</dbReference>
<feature type="region of interest" description="Disordered" evidence="8">
    <location>
        <begin position="254"/>
        <end position="276"/>
    </location>
</feature>
<dbReference type="OrthoDB" id="361242at2759"/>
<accession>A3LSY3</accession>
<organism evidence="11 12">
    <name type="scientific">Scheffersomyces stipitis (strain ATCC 58785 / CBS 6054 / NBRC 10063 / NRRL Y-11545)</name>
    <name type="common">Yeast</name>
    <name type="synonym">Pichia stipitis</name>
    <dbReference type="NCBI Taxonomy" id="322104"/>
    <lineage>
        <taxon>Eukaryota</taxon>
        <taxon>Fungi</taxon>
        <taxon>Dikarya</taxon>
        <taxon>Ascomycota</taxon>
        <taxon>Saccharomycotina</taxon>
        <taxon>Pichiomycetes</taxon>
        <taxon>Debaryomycetaceae</taxon>
        <taxon>Scheffersomyces</taxon>
    </lineage>
</organism>
<dbReference type="EMBL" id="CP000498">
    <property type="protein sequence ID" value="ABN65972.2"/>
    <property type="molecule type" value="Genomic_DNA"/>
</dbReference>
<keyword evidence="6 7" id="KW-0539">Nucleus</keyword>
<dbReference type="eggNOG" id="KOG2866">
    <property type="taxonomic scope" value="Eukaryota"/>
</dbReference>
<comment type="subunit">
    <text evidence="7">Component of the SMC5-SMC6 complex.</text>
</comment>
<feature type="domain" description="Non-structural maintenance of chromosome element 4 C-terminal" evidence="9">
    <location>
        <begin position="301"/>
        <end position="390"/>
    </location>
</feature>
<gene>
    <name evidence="11" type="ORF">PICST_83402</name>
</gene>
<keyword evidence="4 7" id="KW-0233">DNA recombination</keyword>
<comment type="function">
    <text evidence="7">Component of the SMC5-SMC6 complex, that promotes sister chromatid alignment after DNA damage and facilitates double-stranded DNA breaks (DSBs) repair via homologous recombination between sister chromatids.</text>
</comment>
<dbReference type="InterPro" id="IPR029225">
    <property type="entry name" value="Nse4_Nse3-bd"/>
</dbReference>
<dbReference type="Proteomes" id="UP000002258">
    <property type="component" value="Chromosome 4"/>
</dbReference>
<dbReference type="RefSeq" id="XP_001384001.2">
    <property type="nucleotide sequence ID" value="XM_001383964.1"/>
</dbReference>
<comment type="subcellular location">
    <subcellularLocation>
        <location evidence="1 7">Nucleus</location>
    </subcellularLocation>
</comment>
<dbReference type="Pfam" id="PF08743">
    <property type="entry name" value="Nse4_C"/>
    <property type="match status" value="1"/>
</dbReference>
<evidence type="ECO:0000313" key="11">
    <source>
        <dbReference type="EMBL" id="ABN65972.2"/>
    </source>
</evidence>
<dbReference type="KEGG" id="pic:PICST_83402"/>
<evidence type="ECO:0000256" key="6">
    <source>
        <dbReference type="ARBA" id="ARBA00023242"/>
    </source>
</evidence>
<sequence length="404" mass="45579">MPAFVSSDRPQSASDRYSEDYNDSYEDSNSVASSNSISNSNSDNIYHSQVNSHDTSGNSFDSSTAHSPRFISDHSSPSGSRKMTKLSREQHLHNYDRLRAKLRANLSEANKGEASNIVLDHLNDLRSVYTNVQQERNRDTRIHLTDSEAFKETADFAATNARNLKFNDAGIALETRSFMSRLRRFASGDVGSHENDDDEDENITTGEEMFNRTNWIRLGILYHQVSRRAVSIDFLNGPLASERKKAVARNRNIDDTQSGAAATTAKHVQSSELETDEEKSTAHIIRSIFSTLQEMDLDEGVNFVKFFINPNSFAQSVENLFFISFLVRDGKLKVYQGPDSVPMVKIPTVEEMEEVSLRGKDVETNHHIANLDYATWEGLISTFNITESFLGHRDEEEDTIPQED</sequence>
<proteinExistence type="inferred from homology"/>
<dbReference type="Pfam" id="PF15412">
    <property type="entry name" value="Nse4-Nse3_bdg"/>
    <property type="match status" value="1"/>
</dbReference>
<feature type="domain" description="Nse4/EID protein Nse3/MAGE-binding" evidence="10">
    <location>
        <begin position="146"/>
        <end position="201"/>
    </location>
</feature>
<evidence type="ECO:0000256" key="3">
    <source>
        <dbReference type="ARBA" id="ARBA00022763"/>
    </source>
</evidence>
<comment type="similarity">
    <text evidence="2 7">Belongs to the NSE4 family.</text>
</comment>
<dbReference type="FunCoup" id="A3LSY3">
    <property type="interactions" value="17"/>
</dbReference>
<evidence type="ECO:0000259" key="9">
    <source>
        <dbReference type="Pfam" id="PF08743"/>
    </source>
</evidence>
<dbReference type="HOGENOM" id="CLU_041037_5_1_1"/>
<evidence type="ECO:0000256" key="7">
    <source>
        <dbReference type="RuleBase" id="RU365071"/>
    </source>
</evidence>
<feature type="non-terminal residue" evidence="11">
    <location>
        <position position="404"/>
    </location>
</feature>
<dbReference type="AlphaFoldDB" id="A3LSY3"/>
<dbReference type="PANTHER" id="PTHR16140">
    <property type="entry name" value="NON-STRUCTURAL MAINTENANCE OF CHROMOSOMES ELEMENT 4"/>
    <property type="match status" value="1"/>
</dbReference>
<feature type="region of interest" description="Disordered" evidence="8">
    <location>
        <begin position="1"/>
        <end position="92"/>
    </location>
</feature>
<dbReference type="STRING" id="322104.A3LSY3"/>
<evidence type="ECO:0000256" key="1">
    <source>
        <dbReference type="ARBA" id="ARBA00004123"/>
    </source>
</evidence>
<feature type="compositionally biased region" description="Polar residues" evidence="8">
    <location>
        <begin position="45"/>
        <end position="66"/>
    </location>
</feature>
<dbReference type="GO" id="GO:0006281">
    <property type="term" value="P:DNA repair"/>
    <property type="evidence" value="ECO:0007669"/>
    <property type="project" value="UniProtKB-UniRule"/>
</dbReference>
<keyword evidence="3 7" id="KW-0227">DNA damage</keyword>
<keyword evidence="12" id="KW-1185">Reference proteome</keyword>
<evidence type="ECO:0000256" key="5">
    <source>
        <dbReference type="ARBA" id="ARBA00023204"/>
    </source>
</evidence>
<dbReference type="GO" id="GO:0005634">
    <property type="term" value="C:nucleus"/>
    <property type="evidence" value="ECO:0007669"/>
    <property type="project" value="UniProtKB-SubCell"/>
</dbReference>
<reference evidence="11 12" key="1">
    <citation type="journal article" date="2007" name="Nat. Biotechnol.">
        <title>Genome sequence of the lignocellulose-bioconverting and xylose-fermenting yeast Pichia stipitis.</title>
        <authorList>
            <person name="Jeffries T.W."/>
            <person name="Grigoriev I.V."/>
            <person name="Grimwood J."/>
            <person name="Laplaza J.M."/>
            <person name="Aerts A."/>
            <person name="Salamov A."/>
            <person name="Schmutz J."/>
            <person name="Lindquist E."/>
            <person name="Dehal P."/>
            <person name="Shapiro H."/>
            <person name="Jin Y.S."/>
            <person name="Passoth V."/>
            <person name="Richardson P.M."/>
        </authorList>
    </citation>
    <scope>NUCLEOTIDE SEQUENCE [LARGE SCALE GENOMIC DNA]</scope>
    <source>
        <strain evidence="12">ATCC 58785 / CBS 6054 / NBRC 10063 / NRRL Y-11545</strain>
    </source>
</reference>
<feature type="compositionally biased region" description="Polar residues" evidence="8">
    <location>
        <begin position="255"/>
        <end position="272"/>
    </location>
</feature>
<evidence type="ECO:0000256" key="4">
    <source>
        <dbReference type="ARBA" id="ARBA00023172"/>
    </source>
</evidence>
<keyword evidence="5 7" id="KW-0234">DNA repair</keyword>
<evidence type="ECO:0000256" key="2">
    <source>
        <dbReference type="ARBA" id="ARBA00008997"/>
    </source>
</evidence>
<dbReference type="InterPro" id="IPR027786">
    <property type="entry name" value="Nse4/EID"/>
</dbReference>
<evidence type="ECO:0000259" key="10">
    <source>
        <dbReference type="Pfam" id="PF15412"/>
    </source>
</evidence>
<dbReference type="OMA" id="IFQMDMP"/>
<name>A3LSY3_PICST</name>
<dbReference type="GO" id="GO:0030915">
    <property type="term" value="C:Smc5-Smc6 complex"/>
    <property type="evidence" value="ECO:0007669"/>
    <property type="project" value="UniProtKB-UniRule"/>
</dbReference>